<reference evidence="1 2" key="1">
    <citation type="journal article" date="2010" name="Proc. Natl. Acad. Sci. U.S.A.">
        <title>A Nitrospira metagenome illuminates the physiology and evolution of globally important nitrite-oxidizing bacteria.</title>
        <authorList>
            <person name="Lucker S."/>
            <person name="Wagner M."/>
            <person name="Maixner F."/>
            <person name="Pelletier E."/>
            <person name="Koch H."/>
            <person name="Vacherie B."/>
            <person name="Rattei T."/>
            <person name="Sinninghe Damste J."/>
            <person name="Spieck E."/>
            <person name="Le Paslier D."/>
            <person name="Daims H."/>
        </authorList>
    </citation>
    <scope>NUCLEOTIDE SEQUENCE [LARGE SCALE GENOMIC DNA]</scope>
</reference>
<dbReference type="EMBL" id="FP929003">
    <property type="protein sequence ID" value="CBK43939.1"/>
    <property type="molecule type" value="Genomic_DNA"/>
</dbReference>
<dbReference type="KEGG" id="nde:NIDE4276"/>
<dbReference type="AlphaFoldDB" id="D8P8V7"/>
<organism evidence="1 2">
    <name type="scientific">Nitrospira defluvii</name>
    <dbReference type="NCBI Taxonomy" id="330214"/>
    <lineage>
        <taxon>Bacteria</taxon>
        <taxon>Pseudomonadati</taxon>
        <taxon>Nitrospirota</taxon>
        <taxon>Nitrospiria</taxon>
        <taxon>Nitrospirales</taxon>
        <taxon>Nitrospiraceae</taxon>
        <taxon>Nitrospira</taxon>
    </lineage>
</organism>
<name>D8P8V7_9BACT</name>
<gene>
    <name evidence="1" type="ORF">NIDE4276</name>
</gene>
<sequence length="85" mass="9203">MVLRPSVCPYGWQIPVTLAATATRLKYADFFERRAAVVSIAVSFHGHDATPTLSLRAIFAELPPECSLDQSCGDVGESAHRSKPS</sequence>
<proteinExistence type="predicted"/>
<dbReference type="Proteomes" id="UP000001660">
    <property type="component" value="Chromosome"/>
</dbReference>
<keyword evidence="2" id="KW-1185">Reference proteome</keyword>
<evidence type="ECO:0000313" key="1">
    <source>
        <dbReference type="EMBL" id="CBK43939.1"/>
    </source>
</evidence>
<dbReference type="HOGENOM" id="CLU_2506584_0_0_0"/>
<dbReference type="STRING" id="330214.NIDE4276"/>
<accession>D8P8V7</accession>
<evidence type="ECO:0000313" key="2">
    <source>
        <dbReference type="Proteomes" id="UP000001660"/>
    </source>
</evidence>
<protein>
    <submittedName>
        <fullName evidence="1">Uncharacterized protein</fullName>
    </submittedName>
</protein>